<name>A0A9N9AME9_FUNMO</name>
<protein>
    <submittedName>
        <fullName evidence="1">5656_t:CDS:1</fullName>
    </submittedName>
</protein>
<dbReference type="EMBL" id="CAJVPP010001126">
    <property type="protein sequence ID" value="CAG8535801.1"/>
    <property type="molecule type" value="Genomic_DNA"/>
</dbReference>
<gene>
    <name evidence="1" type="ORF">FMOSSE_LOCUS5735</name>
</gene>
<dbReference type="Proteomes" id="UP000789375">
    <property type="component" value="Unassembled WGS sequence"/>
</dbReference>
<evidence type="ECO:0000313" key="1">
    <source>
        <dbReference type="EMBL" id="CAG8535801.1"/>
    </source>
</evidence>
<organism evidence="1 2">
    <name type="scientific">Funneliformis mosseae</name>
    <name type="common">Endomycorrhizal fungus</name>
    <name type="synonym">Glomus mosseae</name>
    <dbReference type="NCBI Taxonomy" id="27381"/>
    <lineage>
        <taxon>Eukaryota</taxon>
        <taxon>Fungi</taxon>
        <taxon>Fungi incertae sedis</taxon>
        <taxon>Mucoromycota</taxon>
        <taxon>Glomeromycotina</taxon>
        <taxon>Glomeromycetes</taxon>
        <taxon>Glomerales</taxon>
        <taxon>Glomeraceae</taxon>
        <taxon>Funneliformis</taxon>
    </lineage>
</organism>
<reference evidence="1" key="1">
    <citation type="submission" date="2021-06" db="EMBL/GenBank/DDBJ databases">
        <authorList>
            <person name="Kallberg Y."/>
            <person name="Tangrot J."/>
            <person name="Rosling A."/>
        </authorList>
    </citation>
    <scope>NUCLEOTIDE SEQUENCE</scope>
    <source>
        <strain evidence="1">87-6 pot B 2015</strain>
    </source>
</reference>
<proteinExistence type="predicted"/>
<keyword evidence="2" id="KW-1185">Reference proteome</keyword>
<dbReference type="AlphaFoldDB" id="A0A9N9AME9"/>
<comment type="caution">
    <text evidence="1">The sequence shown here is derived from an EMBL/GenBank/DDBJ whole genome shotgun (WGS) entry which is preliminary data.</text>
</comment>
<accession>A0A9N9AME9</accession>
<evidence type="ECO:0000313" key="2">
    <source>
        <dbReference type="Proteomes" id="UP000789375"/>
    </source>
</evidence>
<sequence length="582" mass="68765">MERPKHEEQEYYPRIIDYSFESIFREFLQNADDVGATQFHEPDFESLMQLRVGGKQDDWEAWISGDYIAFLDPQEKFLRQRGIIGHFPTNGIEGLSEKDSLVPFEGIESINFRSNFKGTHFRIPFRREAKVLFEEQDPENSQLQQYAQRFRLRVLDGVARPLENSKARCSDRAMLLIENTDLDQLKLSLNRHICAKTSSQTSKRSHQFKHYVLKYMLQTETILFNDSSEEEVNDHVNNFFECLLRQQSLVRLFPICPIFEFNSEMLLKQLRSDIYCQLPFAGIKQEFQQFIFVDVEFSRESNDSYVRFLNSVLNYYDVVQGLKDKRCFSNSNTRILKNITDLFDPNNSVLLGGNRNTDVFLNSGILEHTESLSSIELQNVPEPPSDILYRGYIGLKFYLENIRKVPIFPVAKVWANLTTNTIITLTTLKNFWLFILSKYRDVAWSKIQTFSFLYNDLRNDDELRNSWVDRFKHDVFEVYKWLEYETSHEGIDLSKYIRLNDSLFLNFTIDQNPFNRDNWVTAKYLILNREPGEDQYVNPMLARYPNMLKGAGVREIKPLIMKYGLSNMINQVLTEKEHWNFY</sequence>